<comment type="subcellular location">
    <subcellularLocation>
        <location evidence="2">Cytoplasm</location>
    </subcellularLocation>
</comment>
<accession>A0A1A8TIT7</accession>
<proteinExistence type="inferred from homology"/>
<keyword evidence="8 13" id="KW-0378">Hydrolase</keyword>
<dbReference type="InterPro" id="IPR050072">
    <property type="entry name" value="Peptidase_M20A"/>
</dbReference>
<organism evidence="13 14">
    <name type="scientific">Marinomonas spartinae</name>
    <dbReference type="NCBI Taxonomy" id="1792290"/>
    <lineage>
        <taxon>Bacteria</taxon>
        <taxon>Pseudomonadati</taxon>
        <taxon>Pseudomonadota</taxon>
        <taxon>Gammaproteobacteria</taxon>
        <taxon>Oceanospirillales</taxon>
        <taxon>Oceanospirillaceae</taxon>
        <taxon>Marinomonas</taxon>
    </lineage>
</organism>
<feature type="region of interest" description="Disordered" evidence="11">
    <location>
        <begin position="391"/>
        <end position="418"/>
    </location>
</feature>
<dbReference type="EC" id="3.5.1.16" evidence="13"/>
<dbReference type="InterPro" id="IPR001261">
    <property type="entry name" value="ArgE/DapE_CS"/>
</dbReference>
<protein>
    <submittedName>
        <fullName evidence="13">Acetylornithine deacetylase</fullName>
        <ecNumber evidence="13">3.5.1.16</ecNumber>
    </submittedName>
</protein>
<dbReference type="InterPro" id="IPR010169">
    <property type="entry name" value="AcOrn-deacetyl"/>
</dbReference>
<evidence type="ECO:0000313" key="14">
    <source>
        <dbReference type="Proteomes" id="UP000092544"/>
    </source>
</evidence>
<evidence type="ECO:0000256" key="10">
    <source>
        <dbReference type="ARBA" id="ARBA00023285"/>
    </source>
</evidence>
<dbReference type="SUPFAM" id="SSF53187">
    <property type="entry name" value="Zn-dependent exopeptidases"/>
    <property type="match status" value="1"/>
</dbReference>
<keyword evidence="9" id="KW-0862">Zinc</keyword>
<evidence type="ECO:0000256" key="9">
    <source>
        <dbReference type="ARBA" id="ARBA00022833"/>
    </source>
</evidence>
<dbReference type="Proteomes" id="UP000092544">
    <property type="component" value="Unassembled WGS sequence"/>
</dbReference>
<dbReference type="InterPro" id="IPR011650">
    <property type="entry name" value="Peptidase_M20_dimer"/>
</dbReference>
<dbReference type="NCBIfam" id="TIGR01892">
    <property type="entry name" value="AcOrn-deacetyl"/>
    <property type="match status" value="1"/>
</dbReference>
<name>A0A1A8TIT7_9GAMM</name>
<dbReference type="GO" id="GO:0008777">
    <property type="term" value="F:acetylornithine deacetylase activity"/>
    <property type="evidence" value="ECO:0007669"/>
    <property type="project" value="UniProtKB-EC"/>
</dbReference>
<keyword evidence="14" id="KW-1185">Reference proteome</keyword>
<evidence type="ECO:0000256" key="3">
    <source>
        <dbReference type="ARBA" id="ARBA00005691"/>
    </source>
</evidence>
<dbReference type="GO" id="GO:0046872">
    <property type="term" value="F:metal ion binding"/>
    <property type="evidence" value="ECO:0007669"/>
    <property type="project" value="UniProtKB-KW"/>
</dbReference>
<dbReference type="Pfam" id="PF01546">
    <property type="entry name" value="Peptidase_M20"/>
    <property type="match status" value="1"/>
</dbReference>
<dbReference type="OrthoDB" id="3665926at2"/>
<dbReference type="RefSeq" id="WP_139063139.1">
    <property type="nucleotide sequence ID" value="NZ_FLOB01000005.1"/>
</dbReference>
<evidence type="ECO:0000256" key="8">
    <source>
        <dbReference type="ARBA" id="ARBA00022801"/>
    </source>
</evidence>
<evidence type="ECO:0000256" key="2">
    <source>
        <dbReference type="ARBA" id="ARBA00004496"/>
    </source>
</evidence>
<dbReference type="STRING" id="1792290.MSP8886_02417"/>
<evidence type="ECO:0000256" key="6">
    <source>
        <dbReference type="ARBA" id="ARBA00022605"/>
    </source>
</evidence>
<evidence type="ECO:0000256" key="11">
    <source>
        <dbReference type="SAM" id="MobiDB-lite"/>
    </source>
</evidence>
<dbReference type="NCBIfam" id="NF003474">
    <property type="entry name" value="PRK05111.1"/>
    <property type="match status" value="1"/>
</dbReference>
<dbReference type="Gene3D" id="3.30.70.360">
    <property type="match status" value="1"/>
</dbReference>
<sequence>MNTPPPLITMMSQLIASPSISSSQASWDQSNKKVIELLENWLSSLGFSCEVMAIPNRPNNVNLIATIGQGEGGLVLSGHTDTVPYDQDRWQSDPFRLEERDNKLYGLGSCDMKGFFAVVIDTLRDMDLTQLKEPLIILATADEESSMSGARALVSQQKIKARYAVIGEPTLLKPIYAHKGIMMERIQIKGQSGHSSNPSLGNNAMDAMHMVMSELMTFRQQLKKKYRDANFVIEYPTMNFGCIHGGDSANRICGKCELDFDLRALPGMSNQSLIEEIQAILPKIEEITGTTIEMRSLFEDIPSFLTSTDSDILKTCEALTQQTGDSVAFCTEGPFLNQLGIETLILGPGSIDQAHQPNEFMALDQIKPMQHILRGLVHRYCLQTVYKTQPNTNSSSINKHHEQTKIDPFNNIDEEDRA</sequence>
<keyword evidence="4" id="KW-0963">Cytoplasm</keyword>
<evidence type="ECO:0000256" key="7">
    <source>
        <dbReference type="ARBA" id="ARBA00022723"/>
    </source>
</evidence>
<dbReference type="CDD" id="cd03894">
    <property type="entry name" value="M20_ArgE"/>
    <property type="match status" value="1"/>
</dbReference>
<keyword evidence="7" id="KW-0479">Metal-binding</keyword>
<evidence type="ECO:0000256" key="4">
    <source>
        <dbReference type="ARBA" id="ARBA00022490"/>
    </source>
</evidence>
<dbReference type="InterPro" id="IPR036264">
    <property type="entry name" value="Bact_exopeptidase_dim_dom"/>
</dbReference>
<keyword evidence="10" id="KW-0170">Cobalt</keyword>
<dbReference type="GO" id="GO:0005737">
    <property type="term" value="C:cytoplasm"/>
    <property type="evidence" value="ECO:0007669"/>
    <property type="project" value="UniProtKB-SubCell"/>
</dbReference>
<dbReference type="EMBL" id="FLOB01000005">
    <property type="protein sequence ID" value="SBS32408.1"/>
    <property type="molecule type" value="Genomic_DNA"/>
</dbReference>
<dbReference type="PROSITE" id="PS00759">
    <property type="entry name" value="ARGE_DAPE_CPG2_2"/>
    <property type="match status" value="1"/>
</dbReference>
<evidence type="ECO:0000256" key="5">
    <source>
        <dbReference type="ARBA" id="ARBA00022571"/>
    </source>
</evidence>
<dbReference type="InterPro" id="IPR002933">
    <property type="entry name" value="Peptidase_M20"/>
</dbReference>
<evidence type="ECO:0000259" key="12">
    <source>
        <dbReference type="Pfam" id="PF07687"/>
    </source>
</evidence>
<dbReference type="Pfam" id="PF07687">
    <property type="entry name" value="M20_dimer"/>
    <property type="match status" value="1"/>
</dbReference>
<dbReference type="AlphaFoldDB" id="A0A1A8TIT7"/>
<evidence type="ECO:0000313" key="13">
    <source>
        <dbReference type="EMBL" id="SBS32408.1"/>
    </source>
</evidence>
<dbReference type="FunFam" id="3.30.70.360:FF:000003">
    <property type="entry name" value="Acetylornithine deacetylase"/>
    <property type="match status" value="1"/>
</dbReference>
<dbReference type="PANTHER" id="PTHR43808">
    <property type="entry name" value="ACETYLORNITHINE DEACETYLASE"/>
    <property type="match status" value="1"/>
</dbReference>
<evidence type="ECO:0000256" key="1">
    <source>
        <dbReference type="ARBA" id="ARBA00001947"/>
    </source>
</evidence>
<dbReference type="PANTHER" id="PTHR43808:SF1">
    <property type="entry name" value="ACETYLORNITHINE DEACETYLASE"/>
    <property type="match status" value="1"/>
</dbReference>
<comment type="cofactor">
    <cofactor evidence="1">
        <name>Zn(2+)</name>
        <dbReference type="ChEBI" id="CHEBI:29105"/>
    </cofactor>
</comment>
<keyword evidence="5" id="KW-0055">Arginine biosynthesis</keyword>
<comment type="similarity">
    <text evidence="3">Belongs to the peptidase M20A family. ArgE subfamily.</text>
</comment>
<dbReference type="SUPFAM" id="SSF55031">
    <property type="entry name" value="Bacterial exopeptidase dimerisation domain"/>
    <property type="match status" value="1"/>
</dbReference>
<dbReference type="Gene3D" id="3.40.630.10">
    <property type="entry name" value="Zn peptidases"/>
    <property type="match status" value="1"/>
</dbReference>
<dbReference type="HAMAP" id="MF_01108">
    <property type="entry name" value="ArgE"/>
    <property type="match status" value="1"/>
</dbReference>
<reference evidence="13 14" key="1">
    <citation type="submission" date="2016-06" db="EMBL/GenBank/DDBJ databases">
        <authorList>
            <person name="Kjaerup R.B."/>
            <person name="Dalgaard T.S."/>
            <person name="Juul-Madsen H.R."/>
        </authorList>
    </citation>
    <scope>NUCLEOTIDE SEQUENCE [LARGE SCALE GENOMIC DNA]</scope>
    <source>
        <strain evidence="13 14">CECT 8886</strain>
    </source>
</reference>
<gene>
    <name evidence="13" type="primary">argE_1</name>
    <name evidence="13" type="ORF">MSP8886_02417</name>
</gene>
<dbReference type="GO" id="GO:0006526">
    <property type="term" value="P:L-arginine biosynthetic process"/>
    <property type="evidence" value="ECO:0007669"/>
    <property type="project" value="UniProtKB-KW"/>
</dbReference>
<feature type="domain" description="Peptidase M20 dimerisation" evidence="12">
    <location>
        <begin position="176"/>
        <end position="283"/>
    </location>
</feature>
<keyword evidence="6" id="KW-0028">Amino-acid biosynthesis</keyword>